<evidence type="ECO:0000313" key="2">
    <source>
        <dbReference type="Proteomes" id="UP001281410"/>
    </source>
</evidence>
<sequence>MTREADSNLFESISRHLVNDFEFPVVNSGNNNNNEPLTYCSSSFYGLFLTEHWGDLPLQVEDSDDMVVYGALRDAANSGWNPSSELVLI</sequence>
<evidence type="ECO:0000313" key="1">
    <source>
        <dbReference type="EMBL" id="KAK3183331.1"/>
    </source>
</evidence>
<keyword evidence="2" id="KW-1185">Reference proteome</keyword>
<dbReference type="Proteomes" id="UP001281410">
    <property type="component" value="Unassembled WGS sequence"/>
</dbReference>
<dbReference type="AlphaFoldDB" id="A0AAE0DR83"/>
<reference evidence="1" key="1">
    <citation type="journal article" date="2023" name="Plant J.">
        <title>Genome sequences and population genomics provide insights into the demographic history, inbreeding, and mutation load of two 'living fossil' tree species of Dipteronia.</title>
        <authorList>
            <person name="Feng Y."/>
            <person name="Comes H.P."/>
            <person name="Chen J."/>
            <person name="Zhu S."/>
            <person name="Lu R."/>
            <person name="Zhang X."/>
            <person name="Li P."/>
            <person name="Qiu J."/>
            <person name="Olsen K.M."/>
            <person name="Qiu Y."/>
        </authorList>
    </citation>
    <scope>NUCLEOTIDE SEQUENCE</scope>
    <source>
        <strain evidence="1">NBL</strain>
    </source>
</reference>
<gene>
    <name evidence="1" type="ORF">Dsin_030617</name>
</gene>
<organism evidence="1 2">
    <name type="scientific">Dipteronia sinensis</name>
    <dbReference type="NCBI Taxonomy" id="43782"/>
    <lineage>
        <taxon>Eukaryota</taxon>
        <taxon>Viridiplantae</taxon>
        <taxon>Streptophyta</taxon>
        <taxon>Embryophyta</taxon>
        <taxon>Tracheophyta</taxon>
        <taxon>Spermatophyta</taxon>
        <taxon>Magnoliopsida</taxon>
        <taxon>eudicotyledons</taxon>
        <taxon>Gunneridae</taxon>
        <taxon>Pentapetalae</taxon>
        <taxon>rosids</taxon>
        <taxon>malvids</taxon>
        <taxon>Sapindales</taxon>
        <taxon>Sapindaceae</taxon>
        <taxon>Hippocastanoideae</taxon>
        <taxon>Acereae</taxon>
        <taxon>Dipteronia</taxon>
    </lineage>
</organism>
<comment type="caution">
    <text evidence="1">The sequence shown here is derived from an EMBL/GenBank/DDBJ whole genome shotgun (WGS) entry which is preliminary data.</text>
</comment>
<proteinExistence type="predicted"/>
<protein>
    <submittedName>
        <fullName evidence="1">Uncharacterized protein</fullName>
    </submittedName>
</protein>
<accession>A0AAE0DR83</accession>
<dbReference type="EMBL" id="JANJYJ010000010">
    <property type="protein sequence ID" value="KAK3183331.1"/>
    <property type="molecule type" value="Genomic_DNA"/>
</dbReference>
<name>A0AAE0DR83_9ROSI</name>